<dbReference type="SUPFAM" id="SSF50044">
    <property type="entry name" value="SH3-domain"/>
    <property type="match status" value="1"/>
</dbReference>
<dbReference type="SMART" id="SM00326">
    <property type="entry name" value="SH3"/>
    <property type="match status" value="1"/>
</dbReference>
<evidence type="ECO:0000313" key="4">
    <source>
        <dbReference type="EMBL" id="KAF0291320.1"/>
    </source>
</evidence>
<feature type="domain" description="SH3" evidence="3">
    <location>
        <begin position="12"/>
        <end position="73"/>
    </location>
</feature>
<dbReference type="Proteomes" id="UP000440578">
    <property type="component" value="Unassembled WGS sequence"/>
</dbReference>
<dbReference type="Pfam" id="PF00018">
    <property type="entry name" value="SH3_1"/>
    <property type="match status" value="1"/>
</dbReference>
<protein>
    <submittedName>
        <fullName evidence="4">Tyrosine-protein kinase CSK</fullName>
    </submittedName>
</protein>
<keyword evidence="1 2" id="KW-0728">SH3 domain</keyword>
<dbReference type="EMBL" id="VIIS01001889">
    <property type="protein sequence ID" value="KAF0291320.1"/>
    <property type="molecule type" value="Genomic_DNA"/>
</dbReference>
<keyword evidence="4" id="KW-0418">Kinase</keyword>
<evidence type="ECO:0000313" key="5">
    <source>
        <dbReference type="Proteomes" id="UP000440578"/>
    </source>
</evidence>
<dbReference type="InterPro" id="IPR001452">
    <property type="entry name" value="SH3_domain"/>
</dbReference>
<accession>A0A6A4VJ31</accession>
<dbReference type="PROSITE" id="PS50002">
    <property type="entry name" value="SH3"/>
    <property type="match status" value="1"/>
</dbReference>
<proteinExistence type="predicted"/>
<organism evidence="4 5">
    <name type="scientific">Amphibalanus amphitrite</name>
    <name type="common">Striped barnacle</name>
    <name type="synonym">Balanus amphitrite</name>
    <dbReference type="NCBI Taxonomy" id="1232801"/>
    <lineage>
        <taxon>Eukaryota</taxon>
        <taxon>Metazoa</taxon>
        <taxon>Ecdysozoa</taxon>
        <taxon>Arthropoda</taxon>
        <taxon>Crustacea</taxon>
        <taxon>Multicrustacea</taxon>
        <taxon>Cirripedia</taxon>
        <taxon>Thoracica</taxon>
        <taxon>Thoracicalcarea</taxon>
        <taxon>Balanomorpha</taxon>
        <taxon>Balanoidea</taxon>
        <taxon>Balanidae</taxon>
        <taxon>Amphibalaninae</taxon>
        <taxon>Amphibalanus</taxon>
    </lineage>
</organism>
<gene>
    <name evidence="4" type="primary">CSK</name>
    <name evidence="4" type="ORF">FJT64_010530</name>
</gene>
<comment type="caution">
    <text evidence="4">The sequence shown here is derived from an EMBL/GenBank/DDBJ whole genome shotgun (WGS) entry which is preliminary data.</text>
</comment>
<dbReference type="AlphaFoldDB" id="A0A6A4VJ31"/>
<reference evidence="4 5" key="1">
    <citation type="submission" date="2019-07" db="EMBL/GenBank/DDBJ databases">
        <title>Draft genome assembly of a fouling barnacle, Amphibalanus amphitrite (Darwin, 1854): The first reference genome for Thecostraca.</title>
        <authorList>
            <person name="Kim W."/>
        </authorList>
    </citation>
    <scope>NUCLEOTIDE SEQUENCE [LARGE SCALE GENOMIC DNA]</scope>
    <source>
        <strain evidence="4">SNU_AA5</strain>
        <tissue evidence="4">Soma without cirri and trophi</tissue>
    </source>
</reference>
<evidence type="ECO:0000259" key="3">
    <source>
        <dbReference type="PROSITE" id="PS50002"/>
    </source>
</evidence>
<keyword evidence="4" id="KW-0808">Transferase</keyword>
<sequence length="191" mass="22022">MSHKSSREEVWQPGDKVVARYNFTGSSHEDLPFQKADLLTIVTPTRDPNWYKARNSEQRQGLIPANYVEKRASSEHGERRTAVKLNAMPVYQYQCPTICLYVVQHYHKDADGLCTQLRRSVPKQGKQDFSVDSKAFETAGWVIKKEDLKVMEYMVKGSLLEYLRSRGRLHVSKLDQIKFACDALARRQQTA</sequence>
<evidence type="ECO:0000256" key="2">
    <source>
        <dbReference type="PROSITE-ProRule" id="PRU00192"/>
    </source>
</evidence>
<name>A0A6A4VJ31_AMPAM</name>
<dbReference type="GO" id="GO:0016301">
    <property type="term" value="F:kinase activity"/>
    <property type="evidence" value="ECO:0007669"/>
    <property type="project" value="UniProtKB-KW"/>
</dbReference>
<dbReference type="OrthoDB" id="346907at2759"/>
<dbReference type="PRINTS" id="PR00452">
    <property type="entry name" value="SH3DOMAIN"/>
</dbReference>
<evidence type="ECO:0000256" key="1">
    <source>
        <dbReference type="ARBA" id="ARBA00022443"/>
    </source>
</evidence>
<dbReference type="Gene3D" id="2.30.30.40">
    <property type="entry name" value="SH3 Domains"/>
    <property type="match status" value="1"/>
</dbReference>
<dbReference type="InterPro" id="IPR036028">
    <property type="entry name" value="SH3-like_dom_sf"/>
</dbReference>
<keyword evidence="5" id="KW-1185">Reference proteome</keyword>